<dbReference type="InterPro" id="IPR002403">
    <property type="entry name" value="Cyt_P450_E_grp-IV"/>
</dbReference>
<dbReference type="GO" id="GO:0005506">
    <property type="term" value="F:iron ion binding"/>
    <property type="evidence" value="ECO:0007669"/>
    <property type="project" value="InterPro"/>
</dbReference>
<dbReference type="PRINTS" id="PR00465">
    <property type="entry name" value="EP450IV"/>
</dbReference>
<evidence type="ECO:0000313" key="10">
    <source>
        <dbReference type="EMBL" id="KAH6657438.1"/>
    </source>
</evidence>
<comment type="caution">
    <text evidence="10">The sequence shown here is derived from an EMBL/GenBank/DDBJ whole genome shotgun (WGS) entry which is preliminary data.</text>
</comment>
<name>A0A9P9A0M9_9PEZI</name>
<dbReference type="OrthoDB" id="1844152at2759"/>
<evidence type="ECO:0000256" key="1">
    <source>
        <dbReference type="ARBA" id="ARBA00001971"/>
    </source>
</evidence>
<evidence type="ECO:0000256" key="9">
    <source>
        <dbReference type="SAM" id="SignalP"/>
    </source>
</evidence>
<protein>
    <submittedName>
        <fullName evidence="10">Cytochrome P450</fullName>
    </submittedName>
</protein>
<keyword evidence="3 7" id="KW-0479">Metal-binding</keyword>
<feature type="binding site" description="axial binding residue" evidence="7">
    <location>
        <position position="445"/>
    </location>
    <ligand>
        <name>heme</name>
        <dbReference type="ChEBI" id="CHEBI:30413"/>
    </ligand>
    <ligandPart>
        <name>Fe</name>
        <dbReference type="ChEBI" id="CHEBI:18248"/>
    </ligandPart>
</feature>
<dbReference type="AlphaFoldDB" id="A0A9P9A0M9"/>
<dbReference type="InterPro" id="IPR017972">
    <property type="entry name" value="Cyt_P450_CS"/>
</dbReference>
<keyword evidence="11" id="KW-1185">Reference proteome</keyword>
<keyword evidence="7 8" id="KW-0349">Heme</keyword>
<gene>
    <name evidence="10" type="ORF">BKA67DRAFT_555267</name>
</gene>
<dbReference type="GeneID" id="70130955"/>
<dbReference type="Proteomes" id="UP000758603">
    <property type="component" value="Unassembled WGS sequence"/>
</dbReference>
<keyword evidence="5 7" id="KW-0408">Iron</keyword>
<feature type="signal peptide" evidence="9">
    <location>
        <begin position="1"/>
        <end position="19"/>
    </location>
</feature>
<evidence type="ECO:0000313" key="11">
    <source>
        <dbReference type="Proteomes" id="UP000758603"/>
    </source>
</evidence>
<feature type="chain" id="PRO_5040424940" evidence="9">
    <location>
        <begin position="20"/>
        <end position="502"/>
    </location>
</feature>
<evidence type="ECO:0000256" key="3">
    <source>
        <dbReference type="ARBA" id="ARBA00022723"/>
    </source>
</evidence>
<comment type="similarity">
    <text evidence="2 8">Belongs to the cytochrome P450 family.</text>
</comment>
<sequence length="502" mass="57405">MEHYIIILLILVFWAFRWALQLTKTRDFELVKPGRRSVNPVSDAVKRGYRQISTVTGKPFFVRYWQRDYLILPIKYLHDVRHAARDHLEFVDSIADILFLYNWVGDLFESSRMVFAVIKGVNPQLPRLSDAMFEESSRAFDMEIGLLKDGESKRLPALDFLTAISMRTMARIIAGRELARDEVFLKATTNYLNGNFITGFIMLNLPIEGSLRDWVTWPLYKYHQHFRQQRVINMIKPFVAKRMEDHRLGIRGKGEFDTIDATLDLLHEFPFDPNAQNSPVHTLAHETLQLVWAGGQSPAISAGSIVFKLLEEPSYVEPLREEAQAAVEKHGWTNAIFNELPKLDSFIRETHRLHPVFSLNATRVVKGKPFTFSDGLTVPVGTRIAFPAEACQRDPEVIADPETFDGFRFVKLAAANTKQEDGVNRWAASHASYSNLTFGYGNHACPGRFIAVRLLKILVARLLLDYDVSWDHNGGEPPRMVLEGMSFPNVTEKVTLRKRMIS</sequence>
<dbReference type="Gene3D" id="1.10.630.10">
    <property type="entry name" value="Cytochrome P450"/>
    <property type="match status" value="1"/>
</dbReference>
<dbReference type="InterPro" id="IPR036396">
    <property type="entry name" value="Cyt_P450_sf"/>
</dbReference>
<proteinExistence type="inferred from homology"/>
<dbReference type="PROSITE" id="PS00086">
    <property type="entry name" value="CYTOCHROME_P450"/>
    <property type="match status" value="1"/>
</dbReference>
<dbReference type="SUPFAM" id="SSF48264">
    <property type="entry name" value="Cytochrome P450"/>
    <property type="match status" value="1"/>
</dbReference>
<dbReference type="RefSeq" id="XP_045961672.1">
    <property type="nucleotide sequence ID" value="XM_046102063.1"/>
</dbReference>
<dbReference type="EMBL" id="JAGPXC010000002">
    <property type="protein sequence ID" value="KAH6657438.1"/>
    <property type="molecule type" value="Genomic_DNA"/>
</dbReference>
<accession>A0A9P9A0M9</accession>
<dbReference type="Pfam" id="PF00067">
    <property type="entry name" value="p450"/>
    <property type="match status" value="1"/>
</dbReference>
<reference evidence="10" key="1">
    <citation type="journal article" date="2021" name="Nat. Commun.">
        <title>Genetic determinants of endophytism in the Arabidopsis root mycobiome.</title>
        <authorList>
            <person name="Mesny F."/>
            <person name="Miyauchi S."/>
            <person name="Thiergart T."/>
            <person name="Pickel B."/>
            <person name="Atanasova L."/>
            <person name="Karlsson M."/>
            <person name="Huettel B."/>
            <person name="Barry K.W."/>
            <person name="Haridas S."/>
            <person name="Chen C."/>
            <person name="Bauer D."/>
            <person name="Andreopoulos W."/>
            <person name="Pangilinan J."/>
            <person name="LaButti K."/>
            <person name="Riley R."/>
            <person name="Lipzen A."/>
            <person name="Clum A."/>
            <person name="Drula E."/>
            <person name="Henrissat B."/>
            <person name="Kohler A."/>
            <person name="Grigoriev I.V."/>
            <person name="Martin F.M."/>
            <person name="Hacquard S."/>
        </authorList>
    </citation>
    <scope>NUCLEOTIDE SEQUENCE</scope>
    <source>
        <strain evidence="10">MPI-SDFR-AT-0073</strain>
    </source>
</reference>
<keyword evidence="6 8" id="KW-0503">Monooxygenase</keyword>
<dbReference type="PANTHER" id="PTHR46206">
    <property type="entry name" value="CYTOCHROME P450"/>
    <property type="match status" value="1"/>
</dbReference>
<evidence type="ECO:0000256" key="2">
    <source>
        <dbReference type="ARBA" id="ARBA00010617"/>
    </source>
</evidence>
<dbReference type="GO" id="GO:0004497">
    <property type="term" value="F:monooxygenase activity"/>
    <property type="evidence" value="ECO:0007669"/>
    <property type="project" value="UniProtKB-KW"/>
</dbReference>
<evidence type="ECO:0000256" key="5">
    <source>
        <dbReference type="ARBA" id="ARBA00023004"/>
    </source>
</evidence>
<comment type="cofactor">
    <cofactor evidence="1 7">
        <name>heme</name>
        <dbReference type="ChEBI" id="CHEBI:30413"/>
    </cofactor>
</comment>
<evidence type="ECO:0000256" key="7">
    <source>
        <dbReference type="PIRSR" id="PIRSR602403-1"/>
    </source>
</evidence>
<evidence type="ECO:0000256" key="8">
    <source>
        <dbReference type="RuleBase" id="RU000461"/>
    </source>
</evidence>
<evidence type="ECO:0000256" key="6">
    <source>
        <dbReference type="ARBA" id="ARBA00023033"/>
    </source>
</evidence>
<dbReference type="CDD" id="cd11041">
    <property type="entry name" value="CYP503A1-like"/>
    <property type="match status" value="1"/>
</dbReference>
<dbReference type="GO" id="GO:0016705">
    <property type="term" value="F:oxidoreductase activity, acting on paired donors, with incorporation or reduction of molecular oxygen"/>
    <property type="evidence" value="ECO:0007669"/>
    <property type="project" value="InterPro"/>
</dbReference>
<dbReference type="InterPro" id="IPR001128">
    <property type="entry name" value="Cyt_P450"/>
</dbReference>
<keyword evidence="4 8" id="KW-0560">Oxidoreductase</keyword>
<keyword evidence="9" id="KW-0732">Signal</keyword>
<dbReference type="GO" id="GO:0020037">
    <property type="term" value="F:heme binding"/>
    <property type="evidence" value="ECO:0007669"/>
    <property type="project" value="InterPro"/>
</dbReference>
<organism evidence="10 11">
    <name type="scientific">Truncatella angustata</name>
    <dbReference type="NCBI Taxonomy" id="152316"/>
    <lineage>
        <taxon>Eukaryota</taxon>
        <taxon>Fungi</taxon>
        <taxon>Dikarya</taxon>
        <taxon>Ascomycota</taxon>
        <taxon>Pezizomycotina</taxon>
        <taxon>Sordariomycetes</taxon>
        <taxon>Xylariomycetidae</taxon>
        <taxon>Amphisphaeriales</taxon>
        <taxon>Sporocadaceae</taxon>
        <taxon>Truncatella</taxon>
    </lineage>
</organism>
<evidence type="ECO:0000256" key="4">
    <source>
        <dbReference type="ARBA" id="ARBA00023002"/>
    </source>
</evidence>